<dbReference type="AlphaFoldDB" id="A0A5N6GWP7"/>
<organism evidence="2">
    <name type="scientific">Aspergillus flavus</name>
    <dbReference type="NCBI Taxonomy" id="5059"/>
    <lineage>
        <taxon>Eukaryota</taxon>
        <taxon>Fungi</taxon>
        <taxon>Dikarya</taxon>
        <taxon>Ascomycota</taxon>
        <taxon>Pezizomycotina</taxon>
        <taxon>Eurotiomycetes</taxon>
        <taxon>Eurotiomycetidae</taxon>
        <taxon>Eurotiales</taxon>
        <taxon>Aspergillaceae</taxon>
        <taxon>Aspergillus</taxon>
        <taxon>Aspergillus subgen. Circumdati</taxon>
    </lineage>
</organism>
<dbReference type="Proteomes" id="UP000325434">
    <property type="component" value="Unassembled WGS sequence"/>
</dbReference>
<protein>
    <submittedName>
        <fullName evidence="2">Uncharacterized protein</fullName>
    </submittedName>
</protein>
<feature type="region of interest" description="Disordered" evidence="1">
    <location>
        <begin position="175"/>
        <end position="212"/>
    </location>
</feature>
<dbReference type="VEuPathDB" id="FungiDB:AFLA_001860"/>
<feature type="compositionally biased region" description="Polar residues" evidence="1">
    <location>
        <begin position="181"/>
        <end position="202"/>
    </location>
</feature>
<feature type="region of interest" description="Disordered" evidence="1">
    <location>
        <begin position="91"/>
        <end position="110"/>
    </location>
</feature>
<accession>A0A5N6GWP7</accession>
<evidence type="ECO:0000313" key="2">
    <source>
        <dbReference type="EMBL" id="KAB8245589.1"/>
    </source>
</evidence>
<evidence type="ECO:0000256" key="1">
    <source>
        <dbReference type="SAM" id="MobiDB-lite"/>
    </source>
</evidence>
<dbReference type="VEuPathDB" id="FungiDB:F9C07_2105925"/>
<feature type="region of interest" description="Disordered" evidence="1">
    <location>
        <begin position="134"/>
        <end position="156"/>
    </location>
</feature>
<dbReference type="EMBL" id="ML734610">
    <property type="protein sequence ID" value="KAB8245589.1"/>
    <property type="molecule type" value="Genomic_DNA"/>
</dbReference>
<gene>
    <name evidence="2" type="ORF">BDV35DRAFT_381275</name>
</gene>
<sequence length="235" mass="26086">MPIEVDFVHLDTYVKAKVIEKIPCIPLKVLLDSTSELNPTTWVSSVSLRDSHHMNRAFPLSAHLSFELQLQRSQSYIHAVIAIKIPPNIPDTAQKKDPLRSSTCRGKKSTELTQNVAMTSTISQDSAEASIGTAANHHPFHGNLVKGPSRRRTSNRAQLCGQSYTISRERLSFVKTEHPTAPSSAKPSLKRQASSAYNTMNKNSKKARVLPAKRSSRYCVKLSDSDLTDDDEFSI</sequence>
<proteinExistence type="predicted"/>
<name>A0A5N6GWP7_ASPFL</name>
<reference evidence="2" key="1">
    <citation type="submission" date="2019-04" db="EMBL/GenBank/DDBJ databases">
        <title>Friends and foes A comparative genomics study of 23 Aspergillus species from section Flavi.</title>
        <authorList>
            <consortium name="DOE Joint Genome Institute"/>
            <person name="Kjaerbolling I."/>
            <person name="Vesth T."/>
            <person name="Frisvad J.C."/>
            <person name="Nybo J.L."/>
            <person name="Theobald S."/>
            <person name="Kildgaard S."/>
            <person name="Isbrandt T."/>
            <person name="Kuo A."/>
            <person name="Sato A."/>
            <person name="Lyhne E.K."/>
            <person name="Kogle M.E."/>
            <person name="Wiebenga A."/>
            <person name="Kun R.S."/>
            <person name="Lubbers R.J."/>
            <person name="Makela M.R."/>
            <person name="Barry K."/>
            <person name="Chovatia M."/>
            <person name="Clum A."/>
            <person name="Daum C."/>
            <person name="Haridas S."/>
            <person name="He G."/>
            <person name="LaButti K."/>
            <person name="Lipzen A."/>
            <person name="Mondo S."/>
            <person name="Riley R."/>
            <person name="Salamov A."/>
            <person name="Simmons B.A."/>
            <person name="Magnuson J.K."/>
            <person name="Henrissat B."/>
            <person name="Mortensen U.H."/>
            <person name="Larsen T.O."/>
            <person name="Devries R.P."/>
            <person name="Grigoriev I.V."/>
            <person name="Machida M."/>
            <person name="Baker S.E."/>
            <person name="Andersen M.R."/>
        </authorList>
    </citation>
    <scope>NUCLEOTIDE SEQUENCE [LARGE SCALE GENOMIC DNA]</scope>
    <source>
        <strain evidence="2">CBS 121.62</strain>
    </source>
</reference>